<dbReference type="AlphaFoldDB" id="A0AB34CK05"/>
<organism evidence="1 2">
    <name type="scientific">Candidatus Pantoea gossypiicola</name>
    <dbReference type="NCBI Taxonomy" id="2608008"/>
    <lineage>
        <taxon>Bacteria</taxon>
        <taxon>Pseudomonadati</taxon>
        <taxon>Pseudomonadota</taxon>
        <taxon>Gammaproteobacteria</taxon>
        <taxon>Enterobacterales</taxon>
        <taxon>Erwiniaceae</taxon>
        <taxon>Pantoea</taxon>
    </lineage>
</organism>
<dbReference type="Proteomes" id="UP000324255">
    <property type="component" value="Unassembled WGS sequence"/>
</dbReference>
<dbReference type="Gene3D" id="3.40.50.150">
    <property type="entry name" value="Vaccinia Virus protein VP39"/>
    <property type="match status" value="1"/>
</dbReference>
<proteinExistence type="predicted"/>
<evidence type="ECO:0000313" key="1">
    <source>
        <dbReference type="EMBL" id="KAA6118058.1"/>
    </source>
</evidence>
<dbReference type="GO" id="GO:0008168">
    <property type="term" value="F:methyltransferase activity"/>
    <property type="evidence" value="ECO:0007669"/>
    <property type="project" value="UniProtKB-KW"/>
</dbReference>
<dbReference type="Pfam" id="PF13489">
    <property type="entry name" value="Methyltransf_23"/>
    <property type="match status" value="1"/>
</dbReference>
<dbReference type="GO" id="GO:0032259">
    <property type="term" value="P:methylation"/>
    <property type="evidence" value="ECO:0007669"/>
    <property type="project" value="UniProtKB-KW"/>
</dbReference>
<keyword evidence="1" id="KW-0808">Transferase</keyword>
<accession>A0AB34CK05</accession>
<name>A0AB34CK05_9GAMM</name>
<dbReference type="RefSeq" id="WP_150019657.1">
    <property type="nucleotide sequence ID" value="NZ_VWVM01000037.1"/>
</dbReference>
<sequence length="206" mass="23852">MKTFNELQATSLIWLPEHGIGKYPVEISDHPYDYSYFDKYKSMAGTKIGKALNLARVEMVKRHWRGIVVDIGIGSGSFIELYGNALGFDINPAGVSWLKDRGVWADLYTETYEALTMWDCLEHLYEPELAVAQAKKWVFLSIPVFDDAEHVLRSKHFRKDEHVFYFTHTGLLRWFDGQGFDCIEHNTMETKLGREGIGSYAFRRRT</sequence>
<evidence type="ECO:0000313" key="2">
    <source>
        <dbReference type="Proteomes" id="UP000324255"/>
    </source>
</evidence>
<gene>
    <name evidence="1" type="ORF">F3I20_23385</name>
</gene>
<keyword evidence="2" id="KW-1185">Reference proteome</keyword>
<comment type="caution">
    <text evidence="1">The sequence shown here is derived from an EMBL/GenBank/DDBJ whole genome shotgun (WGS) entry which is preliminary data.</text>
</comment>
<dbReference type="EMBL" id="VWVM01000037">
    <property type="protein sequence ID" value="KAA6118058.1"/>
    <property type="molecule type" value="Genomic_DNA"/>
</dbReference>
<reference evidence="1 2" key="1">
    <citation type="submission" date="2019-09" db="EMBL/GenBank/DDBJ databases">
        <title>Genomic diversity of phyloplane-associated Pantoea species in Pakistan cotton crop.</title>
        <authorList>
            <person name="Tufail M.R."/>
            <person name="Cook D.R."/>
        </authorList>
    </citation>
    <scope>NUCLEOTIDE SEQUENCE [LARGE SCALE GENOMIC DNA]</scope>
    <source>
        <strain evidence="1 2">B_8</strain>
    </source>
</reference>
<dbReference type="SUPFAM" id="SSF53335">
    <property type="entry name" value="S-adenosyl-L-methionine-dependent methyltransferases"/>
    <property type="match status" value="1"/>
</dbReference>
<dbReference type="InterPro" id="IPR029063">
    <property type="entry name" value="SAM-dependent_MTases_sf"/>
</dbReference>
<protein>
    <submittedName>
        <fullName evidence="1">Class I SAM-dependent methyltransferase</fullName>
    </submittedName>
</protein>
<keyword evidence="1" id="KW-0489">Methyltransferase</keyword>